<dbReference type="EMBL" id="CYGY02000035">
    <property type="protein sequence ID" value="SIT43646.1"/>
    <property type="molecule type" value="Genomic_DNA"/>
</dbReference>
<sequence length="145" mass="16643">MATTEDFSLVKLLSGISASLVVCSSILSAGYMRMRKQLSDLKKDESSNQLDIRRDEIEAKSLESLDRASKEWESQYHKAIARETRYRRLLAVSEARYRKMVQQAAEDRMQDRLKIEALVASLAEKDRFIAQLQSQIGGRQRTDTQ</sequence>
<reference evidence="2" key="1">
    <citation type="submission" date="2016-12" db="EMBL/GenBank/DDBJ databases">
        <authorList>
            <person name="Moulin L."/>
        </authorList>
    </citation>
    <scope>NUCLEOTIDE SEQUENCE [LARGE SCALE GENOMIC DNA]</scope>
    <source>
        <strain evidence="2">STM 7183</strain>
    </source>
</reference>
<keyword evidence="3" id="KW-1185">Reference proteome</keyword>
<keyword evidence="1" id="KW-0472">Membrane</keyword>
<evidence type="ECO:0000256" key="1">
    <source>
        <dbReference type="SAM" id="Phobius"/>
    </source>
</evidence>
<evidence type="ECO:0000313" key="2">
    <source>
        <dbReference type="EMBL" id="SIT43646.1"/>
    </source>
</evidence>
<keyword evidence="1" id="KW-0812">Transmembrane</keyword>
<accession>A0A1N7S8E6</accession>
<evidence type="ECO:0000313" key="3">
    <source>
        <dbReference type="Proteomes" id="UP000195569"/>
    </source>
</evidence>
<gene>
    <name evidence="2" type="ORF">BN2476_350210</name>
</gene>
<protein>
    <submittedName>
        <fullName evidence="2">Uncharacterized protein</fullName>
    </submittedName>
</protein>
<organism evidence="2 3">
    <name type="scientific">Paraburkholderia piptadeniae</name>
    <dbReference type="NCBI Taxonomy" id="1701573"/>
    <lineage>
        <taxon>Bacteria</taxon>
        <taxon>Pseudomonadati</taxon>
        <taxon>Pseudomonadota</taxon>
        <taxon>Betaproteobacteria</taxon>
        <taxon>Burkholderiales</taxon>
        <taxon>Burkholderiaceae</taxon>
        <taxon>Paraburkholderia</taxon>
    </lineage>
</organism>
<name>A0A1N7S8E6_9BURK</name>
<dbReference type="AlphaFoldDB" id="A0A1N7S8E6"/>
<feature type="transmembrane region" description="Helical" evidence="1">
    <location>
        <begin position="12"/>
        <end position="32"/>
    </location>
</feature>
<comment type="caution">
    <text evidence="2">The sequence shown here is derived from an EMBL/GenBank/DDBJ whole genome shotgun (WGS) entry which is preliminary data.</text>
</comment>
<keyword evidence="1" id="KW-1133">Transmembrane helix</keyword>
<dbReference type="Proteomes" id="UP000195569">
    <property type="component" value="Unassembled WGS sequence"/>
</dbReference>
<proteinExistence type="predicted"/>
<dbReference type="OrthoDB" id="9094963at2"/>
<dbReference type="RefSeq" id="WP_087735869.1">
    <property type="nucleotide sequence ID" value="NZ_CYGY02000035.1"/>
</dbReference>